<dbReference type="InterPro" id="IPR029016">
    <property type="entry name" value="GAF-like_dom_sf"/>
</dbReference>
<evidence type="ECO:0000259" key="1">
    <source>
        <dbReference type="Pfam" id="PF13185"/>
    </source>
</evidence>
<dbReference type="EMBL" id="BAAAND010000008">
    <property type="protein sequence ID" value="GAA1594573.1"/>
    <property type="molecule type" value="Genomic_DNA"/>
</dbReference>
<sequence>MHGQLAREFAETAARLQDRAEPAKILDAIVDLAVPAVGCGHVGLLVCGRGRTLRRCRSTDAEAAEADQVQVAVRQGPCWSCLARPDGPPELLVDDTADELRWPAWNRPVTELGVRSVLTTRLATVDRTVGFLTWYADTPHGFAPEAIRTAHVLALHAAAPLAHALEHTAR</sequence>
<protein>
    <recommendedName>
        <fullName evidence="1">GAF domain-containing protein</fullName>
    </recommendedName>
</protein>
<reference evidence="2 3" key="1">
    <citation type="journal article" date="2019" name="Int. J. Syst. Evol. Microbiol.">
        <title>The Global Catalogue of Microorganisms (GCM) 10K type strain sequencing project: providing services to taxonomists for standard genome sequencing and annotation.</title>
        <authorList>
            <consortium name="The Broad Institute Genomics Platform"/>
            <consortium name="The Broad Institute Genome Sequencing Center for Infectious Disease"/>
            <person name="Wu L."/>
            <person name="Ma J."/>
        </authorList>
    </citation>
    <scope>NUCLEOTIDE SEQUENCE [LARGE SCALE GENOMIC DNA]</scope>
    <source>
        <strain evidence="2 3">JCM 14304</strain>
    </source>
</reference>
<organism evidence="2 3">
    <name type="scientific">Kribbella karoonensis</name>
    <dbReference type="NCBI Taxonomy" id="324851"/>
    <lineage>
        <taxon>Bacteria</taxon>
        <taxon>Bacillati</taxon>
        <taxon>Actinomycetota</taxon>
        <taxon>Actinomycetes</taxon>
        <taxon>Propionibacteriales</taxon>
        <taxon>Kribbellaceae</taxon>
        <taxon>Kribbella</taxon>
    </lineage>
</organism>
<evidence type="ECO:0000313" key="2">
    <source>
        <dbReference type="EMBL" id="GAA1594573.1"/>
    </source>
</evidence>
<name>A0ABN2E4B6_9ACTN</name>
<dbReference type="Pfam" id="PF13185">
    <property type="entry name" value="GAF_2"/>
    <property type="match status" value="1"/>
</dbReference>
<proteinExistence type="predicted"/>
<comment type="caution">
    <text evidence="2">The sequence shown here is derived from an EMBL/GenBank/DDBJ whole genome shotgun (WGS) entry which is preliminary data.</text>
</comment>
<dbReference type="SUPFAM" id="SSF55781">
    <property type="entry name" value="GAF domain-like"/>
    <property type="match status" value="1"/>
</dbReference>
<gene>
    <name evidence="2" type="ORF">GCM10009742_46560</name>
</gene>
<dbReference type="RefSeq" id="WP_344194733.1">
    <property type="nucleotide sequence ID" value="NZ_BAAAND010000008.1"/>
</dbReference>
<accession>A0ABN2E4B6</accession>
<dbReference type="Proteomes" id="UP001500190">
    <property type="component" value="Unassembled WGS sequence"/>
</dbReference>
<dbReference type="InterPro" id="IPR003018">
    <property type="entry name" value="GAF"/>
</dbReference>
<feature type="domain" description="GAF" evidence="1">
    <location>
        <begin position="21"/>
        <end position="159"/>
    </location>
</feature>
<dbReference type="Gene3D" id="3.30.450.40">
    <property type="match status" value="1"/>
</dbReference>
<evidence type="ECO:0000313" key="3">
    <source>
        <dbReference type="Proteomes" id="UP001500190"/>
    </source>
</evidence>
<keyword evidence="3" id="KW-1185">Reference proteome</keyword>